<dbReference type="EnsemblFungi" id="EJT70723">
    <property type="protein sequence ID" value="EJT70723"/>
    <property type="gene ID" value="GGTG_11746"/>
</dbReference>
<evidence type="ECO:0000256" key="2">
    <source>
        <dbReference type="SAM" id="Phobius"/>
    </source>
</evidence>
<dbReference type="GeneID" id="20352204"/>
<dbReference type="Proteomes" id="UP000006039">
    <property type="component" value="Unassembled WGS sequence"/>
</dbReference>
<feature type="compositionally biased region" description="Low complexity" evidence="1">
    <location>
        <begin position="278"/>
        <end position="290"/>
    </location>
</feature>
<dbReference type="STRING" id="644352.J3PE23"/>
<sequence>MEDPSGRQSLFPGWLPQTPIPGVSLSAGGLLALADLSTVQQRTALTGGSSWLDSLLLVPGLHYQQAAGELARRTGLPPSLPTTELRPDGSRAAAAAAPSLAVNNAALSQFCQRVARDAELVTLDVGRLPPRGRRRADGTAKGRGGPGLGAKRRRLVRGDGGLEAAYREGDDDDNDDDPDELVVPDFGWLSHLLYLMGPLLTLGAIALLVLIHDWWALGCICALMLSRLLNIWVIKQRAARNAAPHSPSRHPSTASCSAASSSSASTSQPRRQQRRLSRQQQQQQQQATAHNHAHPPPPDHALVSLLVTLPDGRKVCLRGTAADLAGAAGSAWLRAETHVEGYLEAAAKLCVHLVAAVSGNWTQAGALVVMLLLLVSAALLALSNANARRLDVAGGYVAVPGGRRGRVAVVEPANGGGEVGGGVGGDT</sequence>
<keyword evidence="2" id="KW-1133">Transmembrane helix</keyword>
<reference evidence="4" key="4">
    <citation type="journal article" date="2015" name="G3 (Bethesda)">
        <title>Genome sequences of three phytopathogenic species of the Magnaporthaceae family of fungi.</title>
        <authorList>
            <person name="Okagaki L.H."/>
            <person name="Nunes C.C."/>
            <person name="Sailsbery J."/>
            <person name="Clay B."/>
            <person name="Brown D."/>
            <person name="John T."/>
            <person name="Oh Y."/>
            <person name="Young N."/>
            <person name="Fitzgerald M."/>
            <person name="Haas B.J."/>
            <person name="Zeng Q."/>
            <person name="Young S."/>
            <person name="Adiconis X."/>
            <person name="Fan L."/>
            <person name="Levin J.Z."/>
            <person name="Mitchell T.K."/>
            <person name="Okubara P.A."/>
            <person name="Farman M.L."/>
            <person name="Kohn L.M."/>
            <person name="Birren B."/>
            <person name="Ma L.-J."/>
            <person name="Dean R.A."/>
        </authorList>
    </citation>
    <scope>NUCLEOTIDE SEQUENCE</scope>
    <source>
        <strain evidence="4">R3-111a-1</strain>
    </source>
</reference>
<dbReference type="eggNOG" id="ENOG502QTB6">
    <property type="taxonomic scope" value="Eukaryota"/>
</dbReference>
<keyword evidence="5" id="KW-1185">Reference proteome</keyword>
<feature type="transmembrane region" description="Helical" evidence="2">
    <location>
        <begin position="215"/>
        <end position="234"/>
    </location>
</feature>
<reference evidence="5" key="1">
    <citation type="submission" date="2010-07" db="EMBL/GenBank/DDBJ databases">
        <title>The genome sequence of Gaeumannomyces graminis var. tritici strain R3-111a-1.</title>
        <authorList>
            <consortium name="The Broad Institute Genome Sequencing Platform"/>
            <person name="Ma L.-J."/>
            <person name="Dead R."/>
            <person name="Young S."/>
            <person name="Zeng Q."/>
            <person name="Koehrsen M."/>
            <person name="Alvarado L."/>
            <person name="Berlin A."/>
            <person name="Chapman S.B."/>
            <person name="Chen Z."/>
            <person name="Freedman E."/>
            <person name="Gellesch M."/>
            <person name="Goldberg J."/>
            <person name="Griggs A."/>
            <person name="Gujja S."/>
            <person name="Heilman E.R."/>
            <person name="Heiman D."/>
            <person name="Hepburn T."/>
            <person name="Howarth C."/>
            <person name="Jen D."/>
            <person name="Larson L."/>
            <person name="Mehta T."/>
            <person name="Neiman D."/>
            <person name="Pearson M."/>
            <person name="Roberts A."/>
            <person name="Saif S."/>
            <person name="Shea T."/>
            <person name="Shenoy N."/>
            <person name="Sisk P."/>
            <person name="Stolte C."/>
            <person name="Sykes S."/>
            <person name="Walk T."/>
            <person name="White J."/>
            <person name="Yandava C."/>
            <person name="Haas B."/>
            <person name="Nusbaum C."/>
            <person name="Birren B."/>
        </authorList>
    </citation>
    <scope>NUCLEOTIDE SEQUENCE [LARGE SCALE GENOMIC DNA]</scope>
    <source>
        <strain evidence="5">R3-111a-1</strain>
    </source>
</reference>
<dbReference type="RefSeq" id="XP_009227901.1">
    <property type="nucleotide sequence ID" value="XM_009229637.1"/>
</dbReference>
<name>J3PE23_GAET3</name>
<dbReference type="EMBL" id="GL385401">
    <property type="protein sequence ID" value="EJT70723.1"/>
    <property type="molecule type" value="Genomic_DNA"/>
</dbReference>
<organism evidence="3">
    <name type="scientific">Gaeumannomyces tritici (strain R3-111a-1)</name>
    <name type="common">Wheat and barley take-all root rot fungus</name>
    <name type="synonym">Gaeumannomyces graminis var. tritici</name>
    <dbReference type="NCBI Taxonomy" id="644352"/>
    <lineage>
        <taxon>Eukaryota</taxon>
        <taxon>Fungi</taxon>
        <taxon>Dikarya</taxon>
        <taxon>Ascomycota</taxon>
        <taxon>Pezizomycotina</taxon>
        <taxon>Sordariomycetes</taxon>
        <taxon>Sordariomycetidae</taxon>
        <taxon>Magnaporthales</taxon>
        <taxon>Magnaporthaceae</taxon>
        <taxon>Gaeumannomyces</taxon>
    </lineage>
</organism>
<feature type="region of interest" description="Disordered" evidence="1">
    <location>
        <begin position="241"/>
        <end position="296"/>
    </location>
</feature>
<proteinExistence type="predicted"/>
<protein>
    <submittedName>
        <fullName evidence="3 4">Uncharacterized protein</fullName>
    </submittedName>
</protein>
<dbReference type="VEuPathDB" id="FungiDB:GGTG_11746"/>
<reference evidence="3" key="3">
    <citation type="submission" date="2010-09" db="EMBL/GenBank/DDBJ databases">
        <title>Annotation of Gaeumannomyces graminis var. tritici R3-111a-1.</title>
        <authorList>
            <consortium name="The Broad Institute Genome Sequencing Platform"/>
            <person name="Ma L.-J."/>
            <person name="Dead R."/>
            <person name="Young S.K."/>
            <person name="Zeng Q."/>
            <person name="Gargeya S."/>
            <person name="Fitzgerald M."/>
            <person name="Haas B."/>
            <person name="Abouelleil A."/>
            <person name="Alvarado L."/>
            <person name="Arachchi H.M."/>
            <person name="Berlin A."/>
            <person name="Brown A."/>
            <person name="Chapman S.B."/>
            <person name="Chen Z."/>
            <person name="Dunbar C."/>
            <person name="Freedman E."/>
            <person name="Gearin G."/>
            <person name="Gellesch M."/>
            <person name="Goldberg J."/>
            <person name="Griggs A."/>
            <person name="Gujja S."/>
            <person name="Heiman D."/>
            <person name="Howarth C."/>
            <person name="Larson L."/>
            <person name="Lui A."/>
            <person name="MacDonald P.J.P."/>
            <person name="Mehta T."/>
            <person name="Montmayeur A."/>
            <person name="Murphy C."/>
            <person name="Neiman D."/>
            <person name="Pearson M."/>
            <person name="Priest M."/>
            <person name="Roberts A."/>
            <person name="Saif S."/>
            <person name="Shea T."/>
            <person name="Shenoy N."/>
            <person name="Sisk P."/>
            <person name="Stolte C."/>
            <person name="Sykes S."/>
            <person name="Yandava C."/>
            <person name="Wortman J."/>
            <person name="Nusbaum C."/>
            <person name="Birren B."/>
        </authorList>
    </citation>
    <scope>NUCLEOTIDE SEQUENCE</scope>
    <source>
        <strain evidence="3">R3-111a-1</strain>
    </source>
</reference>
<dbReference type="OrthoDB" id="2956246at2759"/>
<evidence type="ECO:0000256" key="1">
    <source>
        <dbReference type="SAM" id="MobiDB-lite"/>
    </source>
</evidence>
<evidence type="ECO:0000313" key="3">
    <source>
        <dbReference type="EMBL" id="EJT70723.1"/>
    </source>
</evidence>
<keyword evidence="2" id="KW-0812">Transmembrane</keyword>
<reference evidence="4" key="5">
    <citation type="submission" date="2018-04" db="UniProtKB">
        <authorList>
            <consortium name="EnsemblFungi"/>
        </authorList>
    </citation>
    <scope>IDENTIFICATION</scope>
    <source>
        <strain evidence="4">R3-111a-1</strain>
    </source>
</reference>
<evidence type="ECO:0000313" key="5">
    <source>
        <dbReference type="Proteomes" id="UP000006039"/>
    </source>
</evidence>
<gene>
    <name evidence="4" type="primary">20352204</name>
    <name evidence="3" type="ORF">GGTG_11746</name>
</gene>
<dbReference type="HOGENOM" id="CLU_026024_2_1_1"/>
<evidence type="ECO:0000313" key="4">
    <source>
        <dbReference type="EnsemblFungi" id="EJT70723"/>
    </source>
</evidence>
<feature type="region of interest" description="Disordered" evidence="1">
    <location>
        <begin position="130"/>
        <end position="153"/>
    </location>
</feature>
<feature type="transmembrane region" description="Helical" evidence="2">
    <location>
        <begin position="192"/>
        <end position="209"/>
    </location>
</feature>
<dbReference type="AlphaFoldDB" id="J3PE23"/>
<reference evidence="3" key="2">
    <citation type="submission" date="2010-07" db="EMBL/GenBank/DDBJ databases">
        <authorList>
            <consortium name="The Broad Institute Genome Sequencing Platform"/>
            <consortium name="Broad Institute Genome Sequencing Center for Infectious Disease"/>
            <person name="Ma L.-J."/>
            <person name="Dead R."/>
            <person name="Young S."/>
            <person name="Zeng Q."/>
            <person name="Koehrsen M."/>
            <person name="Alvarado L."/>
            <person name="Berlin A."/>
            <person name="Chapman S.B."/>
            <person name="Chen Z."/>
            <person name="Freedman E."/>
            <person name="Gellesch M."/>
            <person name="Goldberg J."/>
            <person name="Griggs A."/>
            <person name="Gujja S."/>
            <person name="Heilman E.R."/>
            <person name="Heiman D."/>
            <person name="Hepburn T."/>
            <person name="Howarth C."/>
            <person name="Jen D."/>
            <person name="Larson L."/>
            <person name="Mehta T."/>
            <person name="Neiman D."/>
            <person name="Pearson M."/>
            <person name="Roberts A."/>
            <person name="Saif S."/>
            <person name="Shea T."/>
            <person name="Shenoy N."/>
            <person name="Sisk P."/>
            <person name="Stolte C."/>
            <person name="Sykes S."/>
            <person name="Walk T."/>
            <person name="White J."/>
            <person name="Yandava C."/>
            <person name="Haas B."/>
            <person name="Nusbaum C."/>
            <person name="Birren B."/>
        </authorList>
    </citation>
    <scope>NUCLEOTIDE SEQUENCE</scope>
    <source>
        <strain evidence="3">R3-111a-1</strain>
    </source>
</reference>
<feature type="compositionally biased region" description="Low complexity" evidence="1">
    <location>
        <begin position="252"/>
        <end position="270"/>
    </location>
</feature>
<feature type="transmembrane region" description="Helical" evidence="2">
    <location>
        <begin position="364"/>
        <end position="382"/>
    </location>
</feature>
<keyword evidence="2" id="KW-0472">Membrane</keyword>
<accession>J3PE23</accession>